<dbReference type="Pfam" id="PF03372">
    <property type="entry name" value="Exo_endo_phos"/>
    <property type="match status" value="1"/>
</dbReference>
<evidence type="ECO:0000259" key="2">
    <source>
        <dbReference type="PROSITE" id="PS51172"/>
    </source>
</evidence>
<dbReference type="SUPFAM" id="SSF56219">
    <property type="entry name" value="DNase I-like"/>
    <property type="match status" value="1"/>
</dbReference>
<dbReference type="Gene3D" id="2.60.40.10">
    <property type="entry name" value="Immunoglobulins"/>
    <property type="match status" value="4"/>
</dbReference>
<dbReference type="InterPro" id="IPR036691">
    <property type="entry name" value="Endo/exonu/phosph_ase_sf"/>
</dbReference>
<reference evidence="4 5" key="1">
    <citation type="submission" date="2022-04" db="EMBL/GenBank/DDBJ databases">
        <title>Spirosoma sp. strain RP8 genome sequencing and assembly.</title>
        <authorList>
            <person name="Jung Y."/>
        </authorList>
    </citation>
    <scope>NUCLEOTIDE SEQUENCE [LARGE SCALE GENOMIC DNA]</scope>
    <source>
        <strain evidence="4 5">RP8</strain>
    </source>
</reference>
<dbReference type="InterPro" id="IPR022409">
    <property type="entry name" value="PKD/Chitinase_dom"/>
</dbReference>
<keyword evidence="4" id="KW-0378">Hydrolase</keyword>
<sequence>MYDPAGLFTGTVGDKVRITGTVAEFTSSSNGNSSSLTQLTNLTNVLNLGAATLPTVTDVVFPVANVSDLERYEGMLVNAKAANGNLTVTEYFQLGRYGQVVLSATGSSNNPGTDARLDQYTQFNAPSVSGYSAYLGEIAKRRIILDDGSTAQNPDPIIFGRGGNILSASNTLRGGDEVTNIVAVLDERLEGYRLQTTTGVNFLATNPRPNTSPVVGGSLKVGSFNLLNYFNGNGQGGGFPTSRGADSQTEFARQRNKTIQAIVQSGVDVFALNELENDGYGANSAIQDLVNGVNAVAGAGTYAFINPNTSISSDEITVAMIYKPAKVTPVGAAATLTSSSAFNTVGRFPLAQTFRENATGGIFTAVANHFKSKGSSSGGSGDSDAGDGQGQSNGTRTRQAQDLATWLATRPTGTTDPDYMILGDLNAYAQEDPLTTLASRGYTNLLPNTSYSYVFDGQVGSLDHALGSASLLSQVSGAEKWHINSDEPNILDYNVEFKTTNQVSSLYNADQFRTSDHDPVIIGLSLSPPSAPLAVTLSANPTTLLTTSTTSLSATVSGGSAPYTYSFSGPGQITSTGNTASVSGLSAGVQTFTVVVRDATSPTSQSAVATASVTVSNPDQAPIASTIANQTATVGTAFTFTVPAFTDPENQTLTYAASGLPASLSFDPTTRIISGTPTVTGVSTLTITATDPASNTASATFSLSINAAAEGRIRITEYMYNGTPGEYVELTNVGNKAVDMTGWSYDDNSRTAGSFSLSGFGVVQPGESVVFTEADQAIFRTAWYLPASVKVIGGSNQNLGRSDEINIYDATGALIDRLTFNDQTITGSVRTADVSGWVDRANLGQNRAAAYKLSVVGDAQNAYVATTGNLGNPGGYYIPLNRVLVVESSGTTAVAEGGATDTYTIAFNSQPTSDVTVTINPGTQLTVNPTTLTFTPASYSVIQTVTVTAVDDNQVEGTHTAQILHSTSSTDPAYNGIATNPVSVTITDNDNPTTAVPTIRVAASTTPYLNLPAAGPGYVSGVINDPTDPAATLGVDFTLADTDTPVANLTVTASSNNPSVVSTLTFTGSNAARNLKLVPTGVGIAVVTVTVSDGTNNASYVINYAASAASVTPATTRFHTGTSDASTAILVDANTMLVADDENQVLRLYNRQNSGLPIAGFDFTSSLGLTDVSGGVPREVDLEASTRLGNRIFWMGSESNADGGDNRPNRNRVFATDVTGSGAATTLSYVGRYDYLRNDIIAWDVNNGHGKGANFYGLAASATAGVGSKQPTGFNIEGVELAPDNATAYVSFRAPQVPPTDRKKALIVAVTNFTTLPTGNGGTQGSATFGAPLEVDLGGRGIREIRKNSNNEYVIIAGPAGDAGAAPNDFRLYTWTGNPADAPLLRSADLSSLNANGSFESIVEVPSPLTSTSQIQLLVDNGDAVFYNNGTIAKDLAQNNFKKFRSDIVTLGTAPNTAPTVAKAIAPQSATVGQNYTLSLTGVFTDTETPDQLTLSVSGLPAGLSFTAPATISGVPSVSGVNSVTVTATDPGSLTVGTSFTITVSPVDVLPTVQLAVLQRDPDNGQLNTNTIKPYLQLRNDGDNAITYSQLTLRYWLTLENPSPVNAQFSYVQLGANNVHVRYVALSQPRQGATGYLEYRFDAAAGSLAPRSNSGDIQTNINKADYSSFFQGDDYSYALNRDYTPNSRITAYLNGSLVWGEEPQGQGPVVPTPLSLEVSANPTSLLTSGSTTLSANASGGNAPYSYSFQGPGTIQVNGSTATVSGLTAGVQTFTVTVTDAASPAQSVAKTVSVTVMQAPANTAPSPGNNTDQGAIVGRFFSYTVNAFTDVETPNQLTYIANLNPANGLSFDAASRILSGTPSTSGVVGVTITATDPGNLSSTTSFNISVSPAPVASNTQLVVLQRDPDNGQLNTNTIKPFVQVSNEGDGTIPYEQLTLRYWLTVENSSPLNIQYNYVQLGSGNVQVRYVPLSSPRQGATGYLEYRFTAGAGNLAPRSSSGEIQSSINKADYSGFNQGDDYSYMLNRDYAPNARITAYLNGELVYGQEPPVSSRMAAQEAIAELEVNVLGNPVVSNEAQIEISGAEGQPVRLTLFDLQGKSLHEVAIESVKAKEKVSLPVSNGQGVLLLEVSTPTQRKQVKLIKF</sequence>
<dbReference type="InterPro" id="IPR008965">
    <property type="entry name" value="CBM2/CBM3_carb-bd_dom_sf"/>
</dbReference>
<organism evidence="4 5">
    <name type="scientific">Spirosoma liriopis</name>
    <dbReference type="NCBI Taxonomy" id="2937440"/>
    <lineage>
        <taxon>Bacteria</taxon>
        <taxon>Pseudomonadati</taxon>
        <taxon>Bacteroidota</taxon>
        <taxon>Cytophagia</taxon>
        <taxon>Cytophagales</taxon>
        <taxon>Cytophagaceae</taxon>
        <taxon>Spirosoma</taxon>
    </lineage>
</organism>
<dbReference type="InterPro" id="IPR013783">
    <property type="entry name" value="Ig-like_fold"/>
</dbReference>
<dbReference type="SMART" id="SM00089">
    <property type="entry name" value="PKD"/>
    <property type="match status" value="2"/>
</dbReference>
<evidence type="ECO:0000313" key="4">
    <source>
        <dbReference type="EMBL" id="MCK8495022.1"/>
    </source>
</evidence>
<dbReference type="CDD" id="cd00146">
    <property type="entry name" value="PKD"/>
    <property type="match status" value="1"/>
</dbReference>
<dbReference type="PANTHER" id="PTHR42834">
    <property type="entry name" value="ENDONUCLEASE/EXONUCLEASE/PHOSPHATASE FAMILY PROTEIN (AFU_ORTHOLOGUE AFUA_3G09210)"/>
    <property type="match status" value="1"/>
</dbReference>
<dbReference type="InterPro" id="IPR038081">
    <property type="entry name" value="CalX-like_sf"/>
</dbReference>
<dbReference type="Pfam" id="PF05345">
    <property type="entry name" value="He_PIG"/>
    <property type="match status" value="3"/>
</dbReference>
<dbReference type="SUPFAM" id="SSF74853">
    <property type="entry name" value="Lamin A/C globular tail domain"/>
    <property type="match status" value="1"/>
</dbReference>
<dbReference type="Gene3D" id="2.60.40.1260">
    <property type="entry name" value="Lamin Tail domain"/>
    <property type="match status" value="1"/>
</dbReference>
<dbReference type="InterPro" id="IPR005135">
    <property type="entry name" value="Endo/exonuclease/phosphatase"/>
</dbReference>
<dbReference type="Pfam" id="PF00942">
    <property type="entry name" value="CBM_3"/>
    <property type="match status" value="2"/>
</dbReference>
<keyword evidence="4" id="KW-0255">Endonuclease</keyword>
<accession>A0ABT0HT69</accession>
<feature type="domain" description="LTD" evidence="3">
    <location>
        <begin position="701"/>
        <end position="822"/>
    </location>
</feature>
<keyword evidence="5" id="KW-1185">Reference proteome</keyword>
<name>A0ABT0HT69_9BACT</name>
<evidence type="ECO:0000259" key="3">
    <source>
        <dbReference type="PROSITE" id="PS51841"/>
    </source>
</evidence>
<feature type="domain" description="CBM3" evidence="2">
    <location>
        <begin position="1552"/>
        <end position="1704"/>
    </location>
</feature>
<feature type="domain" description="CBM3" evidence="2">
    <location>
        <begin position="1897"/>
        <end position="2049"/>
    </location>
</feature>
<dbReference type="Proteomes" id="UP001202180">
    <property type="component" value="Unassembled WGS sequence"/>
</dbReference>
<dbReference type="Gene3D" id="2.60.40.710">
    <property type="entry name" value="Endoglucanase-like"/>
    <property type="match status" value="2"/>
</dbReference>
<dbReference type="CDD" id="cd10283">
    <property type="entry name" value="MnuA_DNase1-like"/>
    <property type="match status" value="1"/>
</dbReference>
<dbReference type="InterPro" id="IPR001956">
    <property type="entry name" value="CBM3"/>
</dbReference>
<dbReference type="InterPro" id="IPR036966">
    <property type="entry name" value="CBM3_sf"/>
</dbReference>
<dbReference type="PROSITE" id="PS51841">
    <property type="entry name" value="LTD"/>
    <property type="match status" value="1"/>
</dbReference>
<gene>
    <name evidence="4" type="ORF">M0L20_24335</name>
</gene>
<dbReference type="SUPFAM" id="SSF49384">
    <property type="entry name" value="Carbohydrate-binding domain"/>
    <property type="match status" value="2"/>
</dbReference>
<dbReference type="Pfam" id="PF00932">
    <property type="entry name" value="LTD"/>
    <property type="match status" value="1"/>
</dbReference>
<dbReference type="InterPro" id="IPR006644">
    <property type="entry name" value="Cadg"/>
</dbReference>
<dbReference type="SUPFAM" id="SSF141072">
    <property type="entry name" value="CalX-like"/>
    <property type="match status" value="1"/>
</dbReference>
<dbReference type="SUPFAM" id="SSF49313">
    <property type="entry name" value="Cadherin-like"/>
    <property type="match status" value="3"/>
</dbReference>
<dbReference type="InterPro" id="IPR015919">
    <property type="entry name" value="Cadherin-like_sf"/>
</dbReference>
<evidence type="ECO:0000256" key="1">
    <source>
        <dbReference type="SAM" id="MobiDB-lite"/>
    </source>
</evidence>
<keyword evidence="4" id="KW-0540">Nuclease</keyword>
<dbReference type="InterPro" id="IPR036415">
    <property type="entry name" value="Lamin_tail_dom_sf"/>
</dbReference>
<comment type="caution">
    <text evidence="4">The sequence shown here is derived from an EMBL/GenBank/DDBJ whole genome shotgun (WGS) entry which is preliminary data.</text>
</comment>
<feature type="compositionally biased region" description="Gly residues" evidence="1">
    <location>
        <begin position="376"/>
        <end position="391"/>
    </location>
</feature>
<dbReference type="Gene3D" id="3.60.10.10">
    <property type="entry name" value="Endonuclease/exonuclease/phosphatase"/>
    <property type="match status" value="1"/>
</dbReference>
<dbReference type="SMART" id="SM00736">
    <property type="entry name" value="CADG"/>
    <property type="match status" value="3"/>
</dbReference>
<dbReference type="GO" id="GO:0004519">
    <property type="term" value="F:endonuclease activity"/>
    <property type="evidence" value="ECO:0007669"/>
    <property type="project" value="UniProtKB-KW"/>
</dbReference>
<proteinExistence type="predicted"/>
<dbReference type="PROSITE" id="PS51172">
    <property type="entry name" value="CBM3"/>
    <property type="match status" value="2"/>
</dbReference>
<evidence type="ECO:0000313" key="5">
    <source>
        <dbReference type="Proteomes" id="UP001202180"/>
    </source>
</evidence>
<dbReference type="NCBIfam" id="NF033681">
    <property type="entry name" value="ExeM_NucH_DNase"/>
    <property type="match status" value="1"/>
</dbReference>
<protein>
    <submittedName>
        <fullName evidence="4">ExeM/NucH family extracellular endonuclease</fullName>
    </submittedName>
</protein>
<feature type="region of interest" description="Disordered" evidence="1">
    <location>
        <begin position="374"/>
        <end position="399"/>
    </location>
</feature>
<dbReference type="SMART" id="SM01067">
    <property type="entry name" value="CBM_3"/>
    <property type="match status" value="2"/>
</dbReference>
<dbReference type="EMBL" id="JALPRF010000006">
    <property type="protein sequence ID" value="MCK8495022.1"/>
    <property type="molecule type" value="Genomic_DNA"/>
</dbReference>
<dbReference type="PANTHER" id="PTHR42834:SF1">
    <property type="entry name" value="ENDONUCLEASE_EXONUCLEASE_PHOSPHATASE FAMILY PROTEIN (AFU_ORTHOLOGUE AFUA_3G09210)"/>
    <property type="match status" value="1"/>
</dbReference>
<dbReference type="InterPro" id="IPR047971">
    <property type="entry name" value="ExeM-like"/>
</dbReference>
<dbReference type="InterPro" id="IPR001322">
    <property type="entry name" value="Lamin_tail_dom"/>
</dbReference>